<evidence type="ECO:0000313" key="2">
    <source>
        <dbReference type="Proteomes" id="UP000533324"/>
    </source>
</evidence>
<accession>A0A7U8G2G3</accession>
<dbReference type="AlphaFoldDB" id="A0A7U8G2G3"/>
<comment type="caution">
    <text evidence="1">The sequence shown here is derived from an EMBL/GenBank/DDBJ whole genome shotgun (WGS) entry which is preliminary data.</text>
</comment>
<protein>
    <submittedName>
        <fullName evidence="1">Uncharacterized protein</fullName>
    </submittedName>
</protein>
<evidence type="ECO:0000313" key="1">
    <source>
        <dbReference type="EMBL" id="EAJ1254833.1"/>
    </source>
</evidence>
<sequence>MKKVEFLFCLSGDVFYRKGDVVELNDKEALRLQKRNIVKILIEQEQVDEQVDEAQQKQKGKGKK</sequence>
<gene>
    <name evidence="1" type="ORF">A0Y59_06565</name>
</gene>
<proteinExistence type="predicted"/>
<name>A0A7U8G2G3_CAMLA</name>
<dbReference type="EMBL" id="AABVCV010000011">
    <property type="protein sequence ID" value="EAJ1254833.1"/>
    <property type="molecule type" value="Genomic_DNA"/>
</dbReference>
<dbReference type="Proteomes" id="UP000533324">
    <property type="component" value="Unassembled WGS sequence"/>
</dbReference>
<organism evidence="1 2">
    <name type="scientific">Campylobacter lari</name>
    <dbReference type="NCBI Taxonomy" id="201"/>
    <lineage>
        <taxon>Bacteria</taxon>
        <taxon>Pseudomonadati</taxon>
        <taxon>Campylobacterota</taxon>
        <taxon>Epsilonproteobacteria</taxon>
        <taxon>Campylobacterales</taxon>
        <taxon>Campylobacteraceae</taxon>
        <taxon>Campylobacter</taxon>
    </lineage>
</organism>
<reference evidence="1 2" key="1">
    <citation type="submission" date="2018-05" db="EMBL/GenBank/DDBJ databases">
        <authorList>
            <consortium name="PulseNet: The National Subtyping Network for Foodborne Disease Surveillance"/>
            <person name="Tarr C.L."/>
            <person name="Trees E."/>
            <person name="Katz L.S."/>
            <person name="Carleton-Romer H.A."/>
            <person name="Stroika S."/>
            <person name="Kucerova Z."/>
            <person name="Roache K.F."/>
            <person name="Sabol A.L."/>
            <person name="Besser J."/>
            <person name="Gerner-Smidt P."/>
        </authorList>
    </citation>
    <scope>NUCLEOTIDE SEQUENCE [LARGE SCALE GENOMIC DNA]</scope>
    <source>
        <strain evidence="1 2">1988D-2602</strain>
    </source>
</reference>